<sequence>MHYSRRNGFTATLAACVKEKWKLSQERTHTSHRANGRTYKRTYFTHSPNLKRATLRRKTLTQSTSKNKPRGGCAFKAYPTSRVANFVGDKFSIHWALRPSQNLDTGGDITQCCNCV</sequence>
<keyword evidence="2" id="KW-1185">Reference proteome</keyword>
<organism evidence="1 2">
    <name type="scientific">Taenia crassiceps</name>
    <dbReference type="NCBI Taxonomy" id="6207"/>
    <lineage>
        <taxon>Eukaryota</taxon>
        <taxon>Metazoa</taxon>
        <taxon>Spiralia</taxon>
        <taxon>Lophotrochozoa</taxon>
        <taxon>Platyhelminthes</taxon>
        <taxon>Cestoda</taxon>
        <taxon>Eucestoda</taxon>
        <taxon>Cyclophyllidea</taxon>
        <taxon>Taeniidae</taxon>
        <taxon>Taenia</taxon>
    </lineage>
</organism>
<dbReference type="EMBL" id="JAKROA010000004">
    <property type="protein sequence ID" value="KAL5107376.1"/>
    <property type="molecule type" value="Genomic_DNA"/>
</dbReference>
<gene>
    <name evidence="1" type="ORF">TcWFU_001645</name>
</gene>
<dbReference type="Proteomes" id="UP001651158">
    <property type="component" value="Unassembled WGS sequence"/>
</dbReference>
<reference evidence="1 2" key="1">
    <citation type="journal article" date="2022" name="Front. Cell. Infect. Microbiol.">
        <title>The Genomes of Two Strains of Taenia crassiceps the Animal Model for the Study of Human Cysticercosis.</title>
        <authorList>
            <person name="Bobes R.J."/>
            <person name="Estrada K."/>
            <person name="Rios-Valencia D.G."/>
            <person name="Calderon-Gallegos A."/>
            <person name="de la Torre P."/>
            <person name="Carrero J.C."/>
            <person name="Sanchez-Flores A."/>
            <person name="Laclette J.P."/>
        </authorList>
    </citation>
    <scope>NUCLEOTIDE SEQUENCE [LARGE SCALE GENOMIC DNA]</scope>
    <source>
        <strain evidence="1">WFUcys</strain>
    </source>
</reference>
<comment type="caution">
    <text evidence="1">The sequence shown here is derived from an EMBL/GenBank/DDBJ whole genome shotgun (WGS) entry which is preliminary data.</text>
</comment>
<name>A0ABR4QCS8_9CEST</name>
<protein>
    <submittedName>
        <fullName evidence="1">Uncharacterized protein</fullName>
    </submittedName>
</protein>
<accession>A0ABR4QCS8</accession>
<proteinExistence type="predicted"/>
<evidence type="ECO:0000313" key="2">
    <source>
        <dbReference type="Proteomes" id="UP001651158"/>
    </source>
</evidence>
<evidence type="ECO:0000313" key="1">
    <source>
        <dbReference type="EMBL" id="KAL5107376.1"/>
    </source>
</evidence>